<sequence length="728" mass="78928">FSWAVSITPTANNIYATMTGTYSASLALWVTWTLTVVVTAEDWTTTGGYSIVIFRTAPATDANLASLTLSTWSLSPTFSGGVTWYTVNFAYSWTWTLTSTPTKNNTFATVTWTTSLNLATAGSTGTLVAVVTAQDSSTKTYTVTVTRTAASTDAILTSLTVNTWTFTPTFTGWTTGYTVWLPYTYTGDITATPTKSFAFATVTWTTSTTLTAGQTWTLTVIVTAEDGTTTISTTIIIARFSTTSNISSNILSWTSVRIDFDTDLSALWFVQYGTNSWTFSTLATGATATGHAITINGLTEGDTYYFKVYGMNNGYTGIQSSIDSFTMPNTVNANSLTGTTTVTWSVDIWWATTTGIVFTSTGTLNLVSTDSANNTLTFSMSGVTITTASGTWNGVLLPPTNLASLDSGNATKSEIWSAVTDTSTITYTVFLAIQAWSDTDSLSISGAYFNVSFVVASGTNGDTINLYRSENWWTWVANTPDSSCTLNSSLVCSFRTDHLSYFTPVKVTTTSGGGWNGGWGGWSLVAKDVCLSGDNSPSLYDKTCEASWSATWALNWQAIRYTWSIIGSKYTTEWNNSYIYARGIGITTMNSIQQADMEGGLIRAHMAKMMVNYAVTVLKRTPNTWALCIFDDVANQSTEMKFYIKLSCQLGLMGVGITDFNPNGGVTRAEFGTVLSRALYGNTYNTTGNMYYTNHLNALKANNVITNTNPRLKEVRGYVMLMLMRAAE</sequence>
<gene>
    <name evidence="2" type="ORF">ACD_80C00168G0013</name>
</gene>
<dbReference type="InterPro" id="IPR036116">
    <property type="entry name" value="FN3_sf"/>
</dbReference>
<name>K1XHZ4_9BACT</name>
<dbReference type="SUPFAM" id="SSF49265">
    <property type="entry name" value="Fibronectin type III"/>
    <property type="match status" value="1"/>
</dbReference>
<dbReference type="EMBL" id="AMFJ01036175">
    <property type="protein sequence ID" value="EKD24702.1"/>
    <property type="molecule type" value="Genomic_DNA"/>
</dbReference>
<protein>
    <recommendedName>
        <fullName evidence="1">SLH domain-containing protein</fullName>
    </recommendedName>
</protein>
<dbReference type="AlphaFoldDB" id="K1XHZ4"/>
<reference evidence="2" key="1">
    <citation type="journal article" date="2012" name="Science">
        <title>Fermentation, hydrogen, and sulfur metabolism in multiple uncultivated bacterial phyla.</title>
        <authorList>
            <person name="Wrighton K.C."/>
            <person name="Thomas B.C."/>
            <person name="Sharon I."/>
            <person name="Miller C.S."/>
            <person name="Castelle C.J."/>
            <person name="VerBerkmoes N.C."/>
            <person name="Wilkins M.J."/>
            <person name="Hettich R.L."/>
            <person name="Lipton M.S."/>
            <person name="Williams K.H."/>
            <person name="Long P.E."/>
            <person name="Banfield J.F."/>
        </authorList>
    </citation>
    <scope>NUCLEOTIDE SEQUENCE [LARGE SCALE GENOMIC DNA]</scope>
</reference>
<evidence type="ECO:0000259" key="1">
    <source>
        <dbReference type="PROSITE" id="PS51272"/>
    </source>
</evidence>
<dbReference type="InterPro" id="IPR001119">
    <property type="entry name" value="SLH_dom"/>
</dbReference>
<comment type="caution">
    <text evidence="2">The sequence shown here is derived from an EMBL/GenBank/DDBJ whole genome shotgun (WGS) entry which is preliminary data.</text>
</comment>
<accession>K1XHZ4</accession>
<organism evidence="2">
    <name type="scientific">uncultured bacterium</name>
    <name type="common">gcode 4</name>
    <dbReference type="NCBI Taxonomy" id="1234023"/>
    <lineage>
        <taxon>Bacteria</taxon>
        <taxon>environmental samples</taxon>
    </lineage>
</organism>
<proteinExistence type="predicted"/>
<evidence type="ECO:0000313" key="2">
    <source>
        <dbReference type="EMBL" id="EKD24702.1"/>
    </source>
</evidence>
<feature type="non-terminal residue" evidence="2">
    <location>
        <position position="1"/>
    </location>
</feature>
<feature type="domain" description="SLH" evidence="1">
    <location>
        <begin position="627"/>
        <end position="689"/>
    </location>
</feature>
<dbReference type="PROSITE" id="PS51272">
    <property type="entry name" value="SLH"/>
    <property type="match status" value="1"/>
</dbReference>